<evidence type="ECO:0000256" key="2">
    <source>
        <dbReference type="ARBA" id="ARBA00023002"/>
    </source>
</evidence>
<sequence length="500" mass="55462">MAKPNFLNKIFINNKFLPIKLTYPLINPNNECGKHELKNLLMNVHQLEIVNVAKGTKEDVDEAVRSARSAFEDGSWRNYSGRDRRNLLLKRKINAELESLNVGKPIIDAIADVSDAVEVFRYFAGYADKIYGSTFGNLHHSTLRASTVKNPVGVVGMIVAFNYPLLLCAWKLAPALACRNTVGNNCDCFNFLTFAVCKPSDLTPLTTLRLAQTFLDCEAPSGIFNVVPGLSEVGEAISDHPDIDKISFTGSPEIGKKVLEASSKSNLKRVTLELGGKSPIIVFDDANLHRAVEPVFGAFCSNMGQNCVAGSRLYLHEKIYDEFLNLLKERISQVKIGESSDKSKNFGPLVSKSQFEKVKSFFSHAEKNKINCLTGGRTHERLEKGFFVEPTVYFNVKEDDLLATKEVFGPILSVLKPFNNFDEVIQRANDTSYGLGAAIFTNDIKKADRFVNEIRAGTIWVNTYNICDPYLPFGGIKGMSGFGKDMGKSCLDEYTVEKSV</sequence>
<dbReference type="PROSITE" id="PS00687">
    <property type="entry name" value="ALDEHYDE_DEHYDR_GLU"/>
    <property type="match status" value="1"/>
</dbReference>
<dbReference type="Gene3D" id="3.40.605.10">
    <property type="entry name" value="Aldehyde Dehydrogenase, Chain A, domain 1"/>
    <property type="match status" value="1"/>
</dbReference>
<dbReference type="InterPro" id="IPR015590">
    <property type="entry name" value="Aldehyde_DH_dom"/>
</dbReference>
<protein>
    <recommendedName>
        <fullName evidence="5">Aldehyde dehydrogenase domain-containing protein</fullName>
    </recommendedName>
</protein>
<keyword evidence="7" id="KW-1185">Reference proteome</keyword>
<evidence type="ECO:0000256" key="1">
    <source>
        <dbReference type="ARBA" id="ARBA00009986"/>
    </source>
</evidence>
<evidence type="ECO:0000256" key="4">
    <source>
        <dbReference type="RuleBase" id="RU003345"/>
    </source>
</evidence>
<evidence type="ECO:0000256" key="3">
    <source>
        <dbReference type="PROSITE-ProRule" id="PRU10007"/>
    </source>
</evidence>
<dbReference type="AlphaFoldDB" id="A0AAD5XXJ1"/>
<organism evidence="6 7">
    <name type="scientific">Clydaea vesicula</name>
    <dbReference type="NCBI Taxonomy" id="447962"/>
    <lineage>
        <taxon>Eukaryota</taxon>
        <taxon>Fungi</taxon>
        <taxon>Fungi incertae sedis</taxon>
        <taxon>Chytridiomycota</taxon>
        <taxon>Chytridiomycota incertae sedis</taxon>
        <taxon>Chytridiomycetes</taxon>
        <taxon>Lobulomycetales</taxon>
        <taxon>Lobulomycetaceae</taxon>
        <taxon>Clydaea</taxon>
    </lineage>
</organism>
<dbReference type="Proteomes" id="UP001211065">
    <property type="component" value="Unassembled WGS sequence"/>
</dbReference>
<reference evidence="6" key="1">
    <citation type="submission" date="2020-05" db="EMBL/GenBank/DDBJ databases">
        <title>Phylogenomic resolution of chytrid fungi.</title>
        <authorList>
            <person name="Stajich J.E."/>
            <person name="Amses K."/>
            <person name="Simmons R."/>
            <person name="Seto K."/>
            <person name="Myers J."/>
            <person name="Bonds A."/>
            <person name="Quandt C.A."/>
            <person name="Barry K."/>
            <person name="Liu P."/>
            <person name="Grigoriev I."/>
            <person name="Longcore J.E."/>
            <person name="James T.Y."/>
        </authorList>
    </citation>
    <scope>NUCLEOTIDE SEQUENCE</scope>
    <source>
        <strain evidence="6">JEL0476</strain>
    </source>
</reference>
<dbReference type="Pfam" id="PF00171">
    <property type="entry name" value="Aldedh"/>
    <property type="match status" value="1"/>
</dbReference>
<dbReference type="InterPro" id="IPR016162">
    <property type="entry name" value="Ald_DH_N"/>
</dbReference>
<accession>A0AAD5XXJ1</accession>
<dbReference type="GO" id="GO:0016620">
    <property type="term" value="F:oxidoreductase activity, acting on the aldehyde or oxo group of donors, NAD or NADP as acceptor"/>
    <property type="evidence" value="ECO:0007669"/>
    <property type="project" value="InterPro"/>
</dbReference>
<feature type="non-terminal residue" evidence="6">
    <location>
        <position position="1"/>
    </location>
</feature>
<dbReference type="SUPFAM" id="SSF53720">
    <property type="entry name" value="ALDH-like"/>
    <property type="match status" value="1"/>
</dbReference>
<evidence type="ECO:0000313" key="7">
    <source>
        <dbReference type="Proteomes" id="UP001211065"/>
    </source>
</evidence>
<name>A0AAD5XXJ1_9FUNG</name>
<proteinExistence type="inferred from homology"/>
<dbReference type="InterPro" id="IPR016163">
    <property type="entry name" value="Ald_DH_C"/>
</dbReference>
<dbReference type="FunFam" id="3.40.309.10:FF:000012">
    <property type="entry name" value="Betaine aldehyde dehydrogenase"/>
    <property type="match status" value="1"/>
</dbReference>
<dbReference type="EMBL" id="JADGJW010000433">
    <property type="protein sequence ID" value="KAJ3217306.1"/>
    <property type="molecule type" value="Genomic_DNA"/>
</dbReference>
<feature type="domain" description="Aldehyde dehydrogenase" evidence="5">
    <location>
        <begin position="45"/>
        <end position="500"/>
    </location>
</feature>
<dbReference type="Gene3D" id="3.40.309.10">
    <property type="entry name" value="Aldehyde Dehydrogenase, Chain A, domain 2"/>
    <property type="match status" value="1"/>
</dbReference>
<dbReference type="PANTHER" id="PTHR11699">
    <property type="entry name" value="ALDEHYDE DEHYDROGENASE-RELATED"/>
    <property type="match status" value="1"/>
</dbReference>
<evidence type="ECO:0000313" key="6">
    <source>
        <dbReference type="EMBL" id="KAJ3217306.1"/>
    </source>
</evidence>
<keyword evidence="2 4" id="KW-0560">Oxidoreductase</keyword>
<feature type="active site" evidence="3">
    <location>
        <position position="273"/>
    </location>
</feature>
<dbReference type="InterPro" id="IPR029510">
    <property type="entry name" value="Ald_DH_CS_GLU"/>
</dbReference>
<comment type="caution">
    <text evidence="6">The sequence shown here is derived from an EMBL/GenBank/DDBJ whole genome shotgun (WGS) entry which is preliminary data.</text>
</comment>
<comment type="similarity">
    <text evidence="1 4">Belongs to the aldehyde dehydrogenase family.</text>
</comment>
<dbReference type="FunFam" id="3.40.605.10:FF:000007">
    <property type="entry name" value="NAD/NADP-dependent betaine aldehyde dehydrogenase"/>
    <property type="match status" value="1"/>
</dbReference>
<dbReference type="InterPro" id="IPR016161">
    <property type="entry name" value="Ald_DH/histidinol_DH"/>
</dbReference>
<gene>
    <name evidence="6" type="ORF">HK099_005519</name>
</gene>
<evidence type="ECO:0000259" key="5">
    <source>
        <dbReference type="Pfam" id="PF00171"/>
    </source>
</evidence>